<comment type="similarity">
    <text evidence="2 4">Belongs to the pyridoxal phosphate-binding protein YggS/PROSC family.</text>
</comment>
<dbReference type="GO" id="GO:0030170">
    <property type="term" value="F:pyridoxal phosphate binding"/>
    <property type="evidence" value="ECO:0007669"/>
    <property type="project" value="UniProtKB-UniRule"/>
</dbReference>
<evidence type="ECO:0000313" key="6">
    <source>
        <dbReference type="EMBL" id="ANX04183.1"/>
    </source>
</evidence>
<feature type="modified residue" description="N6-(pyridoxal phosphate)lysine" evidence="2 3">
    <location>
        <position position="33"/>
    </location>
</feature>
<dbReference type="STRING" id="1810504.PG2T_08340"/>
<dbReference type="InterPro" id="IPR011078">
    <property type="entry name" value="PyrdxlP_homeostasis"/>
</dbReference>
<dbReference type="InParanoid" id="A0A1B1YU91"/>
<dbReference type="Proteomes" id="UP000092952">
    <property type="component" value="Chromosome"/>
</dbReference>
<keyword evidence="1 2" id="KW-0663">Pyridoxal phosphate</keyword>
<reference evidence="7" key="1">
    <citation type="submission" date="2016-03" db="EMBL/GenBank/DDBJ databases">
        <title>Complete genome sequence of Solimmundus cernigliae, representing a novel lineage of polycyclic aromatic hydrocarbon degraders within the Gammaproteobacteria.</title>
        <authorList>
            <person name="Singleton D.R."/>
            <person name="Dickey A.N."/>
            <person name="Scholl E.H."/>
            <person name="Wright F.A."/>
            <person name="Aitken M.D."/>
        </authorList>
    </citation>
    <scope>NUCLEOTIDE SEQUENCE [LARGE SCALE GENOMIC DNA]</scope>
    <source>
        <strain evidence="7">TR3.2</strain>
    </source>
</reference>
<evidence type="ECO:0000256" key="1">
    <source>
        <dbReference type="ARBA" id="ARBA00022898"/>
    </source>
</evidence>
<dbReference type="OrthoDB" id="9804072at2"/>
<sequence length="227" mass="24706">MGARWWAVQERLRVAQHRFGRPPGSVVMLAASKAQPVEYIRQLAALGQRAFGENYLQEACPKLDGCADLDLEWHFIGAIQGNKAAQVAQRFDWVHTLASEQLALRLAAARPPARPPLNVCLQVNIDAEPSKAGVAPVAVADLARAVARLPQLRLRGLMAVPAPASDFADQRRPLRALRELWLELRGQGFDLDTLSMGMSGDLEAAVAEGATIVRIGTALFGPRPTRH</sequence>
<keyword evidence="7" id="KW-1185">Reference proteome</keyword>
<dbReference type="Pfam" id="PF01168">
    <property type="entry name" value="Ala_racemase_N"/>
    <property type="match status" value="1"/>
</dbReference>
<feature type="domain" description="Alanine racemase N-terminal" evidence="5">
    <location>
        <begin position="7"/>
        <end position="224"/>
    </location>
</feature>
<evidence type="ECO:0000256" key="4">
    <source>
        <dbReference type="RuleBase" id="RU004514"/>
    </source>
</evidence>
<proteinExistence type="inferred from homology"/>
<dbReference type="KEGG" id="gbi:PG2T_08340"/>
<dbReference type="AlphaFoldDB" id="A0A1B1YU91"/>
<comment type="function">
    <text evidence="2">Pyridoxal 5'-phosphate (PLP)-binding protein, which is involved in PLP homeostasis.</text>
</comment>
<dbReference type="InterPro" id="IPR001608">
    <property type="entry name" value="Ala_racemase_N"/>
</dbReference>
<protein>
    <recommendedName>
        <fullName evidence="2">Pyridoxal phosphate homeostasis protein</fullName>
        <shortName evidence="2">PLP homeostasis protein</shortName>
    </recommendedName>
</protein>
<dbReference type="PIRSF" id="PIRSF004848">
    <property type="entry name" value="YBL036c_PLPDEIII"/>
    <property type="match status" value="1"/>
</dbReference>
<dbReference type="EMBL" id="CP014671">
    <property type="protein sequence ID" value="ANX04183.1"/>
    <property type="molecule type" value="Genomic_DNA"/>
</dbReference>
<evidence type="ECO:0000313" key="7">
    <source>
        <dbReference type="Proteomes" id="UP000092952"/>
    </source>
</evidence>
<dbReference type="FunCoup" id="A0A1B1YU91">
    <property type="interactions" value="501"/>
</dbReference>
<dbReference type="InterPro" id="IPR029066">
    <property type="entry name" value="PLP-binding_barrel"/>
</dbReference>
<dbReference type="HAMAP" id="MF_02087">
    <property type="entry name" value="PLP_homeostasis"/>
    <property type="match status" value="1"/>
</dbReference>
<organism evidence="6 7">
    <name type="scientific">Immundisolibacter cernigliae</name>
    <dbReference type="NCBI Taxonomy" id="1810504"/>
    <lineage>
        <taxon>Bacteria</taxon>
        <taxon>Pseudomonadati</taxon>
        <taxon>Pseudomonadota</taxon>
        <taxon>Gammaproteobacteria</taxon>
        <taxon>Immundisolibacterales</taxon>
        <taxon>Immundisolibacteraceae</taxon>
        <taxon>Immundisolibacter</taxon>
    </lineage>
</organism>
<dbReference type="SUPFAM" id="SSF51419">
    <property type="entry name" value="PLP-binding barrel"/>
    <property type="match status" value="1"/>
</dbReference>
<accession>A0A1B1YU91</accession>
<gene>
    <name evidence="6" type="ORF">PG2T_08340</name>
</gene>
<dbReference type="NCBIfam" id="TIGR00044">
    <property type="entry name" value="YggS family pyridoxal phosphate-dependent enzyme"/>
    <property type="match status" value="1"/>
</dbReference>
<evidence type="ECO:0000259" key="5">
    <source>
        <dbReference type="Pfam" id="PF01168"/>
    </source>
</evidence>
<evidence type="ECO:0000256" key="3">
    <source>
        <dbReference type="PIRSR" id="PIRSR004848-1"/>
    </source>
</evidence>
<dbReference type="Gene3D" id="3.20.20.10">
    <property type="entry name" value="Alanine racemase"/>
    <property type="match status" value="1"/>
</dbReference>
<evidence type="ECO:0000256" key="2">
    <source>
        <dbReference type="HAMAP-Rule" id="MF_02087"/>
    </source>
</evidence>
<dbReference type="PANTHER" id="PTHR10146:SF14">
    <property type="entry name" value="PYRIDOXAL PHOSPHATE HOMEOSTASIS PROTEIN"/>
    <property type="match status" value="1"/>
</dbReference>
<dbReference type="PROSITE" id="PS01211">
    <property type="entry name" value="UPF0001"/>
    <property type="match status" value="1"/>
</dbReference>
<dbReference type="PANTHER" id="PTHR10146">
    <property type="entry name" value="PROLINE SYNTHETASE CO-TRANSCRIBED BACTERIAL HOMOLOG PROTEIN"/>
    <property type="match status" value="1"/>
</dbReference>
<name>A0A1B1YU91_9GAMM</name>
<comment type="cofactor">
    <cofactor evidence="3">
        <name>pyridoxal 5'-phosphate</name>
        <dbReference type="ChEBI" id="CHEBI:597326"/>
    </cofactor>
</comment>